<dbReference type="SUPFAM" id="SSF47413">
    <property type="entry name" value="lambda repressor-like DNA-binding domains"/>
    <property type="match status" value="1"/>
</dbReference>
<keyword evidence="3" id="KW-1185">Reference proteome</keyword>
<dbReference type="Pfam" id="PF13560">
    <property type="entry name" value="HTH_31"/>
    <property type="match status" value="1"/>
</dbReference>
<dbReference type="InterPro" id="IPR010982">
    <property type="entry name" value="Lambda_DNA-bd_dom_sf"/>
</dbReference>
<dbReference type="PROSITE" id="PS50943">
    <property type="entry name" value="HTH_CROC1"/>
    <property type="match status" value="1"/>
</dbReference>
<accession>A0ABY6HBJ0</accession>
<dbReference type="InterPro" id="IPR001387">
    <property type="entry name" value="Cro/C1-type_HTH"/>
</dbReference>
<dbReference type="CDD" id="cd00093">
    <property type="entry name" value="HTH_XRE"/>
    <property type="match status" value="1"/>
</dbReference>
<evidence type="ECO:0000313" key="2">
    <source>
        <dbReference type="EMBL" id="UYO61855.1"/>
    </source>
</evidence>
<organism evidence="2 3">
    <name type="scientific">Acetobacterium wieringae</name>
    <dbReference type="NCBI Taxonomy" id="52694"/>
    <lineage>
        <taxon>Bacteria</taxon>
        <taxon>Bacillati</taxon>
        <taxon>Bacillota</taxon>
        <taxon>Clostridia</taxon>
        <taxon>Eubacteriales</taxon>
        <taxon>Eubacteriaceae</taxon>
        <taxon>Acetobacterium</taxon>
    </lineage>
</organism>
<evidence type="ECO:0000259" key="1">
    <source>
        <dbReference type="PROSITE" id="PS50943"/>
    </source>
</evidence>
<reference evidence="2" key="1">
    <citation type="submission" date="2021-11" db="EMBL/GenBank/DDBJ databases">
        <title>Isoprene-degrading acetogen.</title>
        <authorList>
            <person name="Yang Y."/>
            <person name="Jin H."/>
            <person name="Yan J."/>
        </authorList>
    </citation>
    <scope>NUCLEOTIDE SEQUENCE</scope>
    <source>
        <strain evidence="2">Berkeley</strain>
    </source>
</reference>
<dbReference type="Proteomes" id="UP001163550">
    <property type="component" value="Chromosome"/>
</dbReference>
<gene>
    <name evidence="2" type="ORF">LNN31_13830</name>
</gene>
<feature type="domain" description="HTH cro/C1-type" evidence="1">
    <location>
        <begin position="9"/>
        <end position="68"/>
    </location>
</feature>
<dbReference type="Gene3D" id="1.10.260.40">
    <property type="entry name" value="lambda repressor-like DNA-binding domains"/>
    <property type="match status" value="1"/>
</dbReference>
<name>A0ABY6HBJ0_9FIRM</name>
<dbReference type="RefSeq" id="WP_263992650.1">
    <property type="nucleotide sequence ID" value="NZ_CP087994.1"/>
</dbReference>
<sequence>MNENCKNILKMFRLRAGISQEEAASALSISIHTLYNYETYSNYSRKNMPPEEIILEMMDLYITDPDPVRRKMRQFHMGIMYLCETNQIFSSIFCGVKSRNLAEAFINYQMELEDVQIMEQQMRRVIVDDQIEDHETDVAGAFLKELLESTFANVEFAVSAMEKTVIPQKIAKKMQPKKHLIMNEGRSMHVENKRIFATWG</sequence>
<proteinExistence type="predicted"/>
<protein>
    <submittedName>
        <fullName evidence="2">Helix-turn-helix domain-containing protein</fullName>
    </submittedName>
</protein>
<evidence type="ECO:0000313" key="3">
    <source>
        <dbReference type="Proteomes" id="UP001163550"/>
    </source>
</evidence>
<dbReference type="EMBL" id="CP087994">
    <property type="protein sequence ID" value="UYO61855.1"/>
    <property type="molecule type" value="Genomic_DNA"/>
</dbReference>